<evidence type="ECO:0000313" key="1">
    <source>
        <dbReference type="EMBL" id="KAJ9106140.1"/>
    </source>
</evidence>
<dbReference type="EMBL" id="JASBWT010000003">
    <property type="protein sequence ID" value="KAJ9106140.1"/>
    <property type="molecule type" value="Genomic_DNA"/>
</dbReference>
<accession>A0ACC2W4U2</accession>
<keyword evidence="2" id="KW-1185">Reference proteome</keyword>
<reference evidence="1" key="1">
    <citation type="submission" date="2023-04" db="EMBL/GenBank/DDBJ databases">
        <title>Draft Genome sequencing of Naganishia species isolated from polar environments using Oxford Nanopore Technology.</title>
        <authorList>
            <person name="Leo P."/>
            <person name="Venkateswaran K."/>
        </authorList>
    </citation>
    <scope>NUCLEOTIDE SEQUENCE</scope>
    <source>
        <strain evidence="1">MNA-CCFEE 5423</strain>
    </source>
</reference>
<comment type="caution">
    <text evidence="1">The sequence shown here is derived from an EMBL/GenBank/DDBJ whole genome shotgun (WGS) entry which is preliminary data.</text>
</comment>
<evidence type="ECO:0000313" key="2">
    <source>
        <dbReference type="Proteomes" id="UP001227268"/>
    </source>
</evidence>
<dbReference type="Proteomes" id="UP001227268">
    <property type="component" value="Unassembled WGS sequence"/>
</dbReference>
<protein>
    <submittedName>
        <fullName evidence="1">Uncharacterized protein</fullName>
    </submittedName>
</protein>
<sequence>MPLATRHIIQSSGNYLNTLFLMASSLAGDTTRDGLESVRHPHSPFPSPALSSQSYIATSMPGNMDRIDRQVEFIQLSCSPESGATSNLVDGYQNVMKEAQKVAAEWRSSQRNHKAALSIYDTERQGASANASSASMNGTQPPQKSNRFSKSLSFNLLPSTQRTFGDEDTGSETLDAIIVYLPVSRTLDPEACLQASLRHACATTTAIGPLLDDRRRRVGRTGFPRLNNPESGSSLYTSLIYILPEPYPANLPRALQSYLTSDLSVKAPDNTYLQCLLLGNRTLDRKMQRQDDRRPITGLEIVLSGGMKWRRRVGSQASPLNLYLADFKHCRFVPIPRTEDFDSSSTNASYSSLTNTTTTDEEPLTPKLSREDDSIIDDEAVDDDDTRSTASHGLSLSSRIRRQSKTSSVTSVKKTHFFRRLFANDHVR</sequence>
<organism evidence="1 2">
    <name type="scientific">Naganishia friedmannii</name>
    <dbReference type="NCBI Taxonomy" id="89922"/>
    <lineage>
        <taxon>Eukaryota</taxon>
        <taxon>Fungi</taxon>
        <taxon>Dikarya</taxon>
        <taxon>Basidiomycota</taxon>
        <taxon>Agaricomycotina</taxon>
        <taxon>Tremellomycetes</taxon>
        <taxon>Filobasidiales</taxon>
        <taxon>Filobasidiaceae</taxon>
        <taxon>Naganishia</taxon>
    </lineage>
</organism>
<proteinExistence type="predicted"/>
<name>A0ACC2W4U2_9TREE</name>
<gene>
    <name evidence="1" type="ORF">QFC21_001282</name>
</gene>